<proteinExistence type="predicted"/>
<feature type="transmembrane region" description="Helical" evidence="1">
    <location>
        <begin position="66"/>
        <end position="83"/>
    </location>
</feature>
<dbReference type="STRING" id="93625.A0A409VUQ3"/>
<accession>A0A409VUQ3</accession>
<feature type="transmembrane region" description="Helical" evidence="1">
    <location>
        <begin position="95"/>
        <end position="114"/>
    </location>
</feature>
<keyword evidence="1" id="KW-0812">Transmembrane</keyword>
<evidence type="ECO:0000313" key="3">
    <source>
        <dbReference type="Proteomes" id="UP000283269"/>
    </source>
</evidence>
<name>A0A409VUQ3_PSICY</name>
<sequence length="115" mass="12967">MFNVTDRPTNPLLELLQTNEQVNDVKPISTQFIRAFDIIYLIGLLSLLAILITACTSSRIRRLSTWYTFLLAWIFEALSKLLLVGQQTSPVSPRFGLCVVQASFINATPVLYVSF</sequence>
<dbReference type="InParanoid" id="A0A409VUQ3"/>
<evidence type="ECO:0000256" key="1">
    <source>
        <dbReference type="SAM" id="Phobius"/>
    </source>
</evidence>
<dbReference type="EMBL" id="NHYD01003918">
    <property type="protein sequence ID" value="PPQ69979.1"/>
    <property type="molecule type" value="Genomic_DNA"/>
</dbReference>
<gene>
    <name evidence="2" type="ORF">CVT25_001531</name>
</gene>
<evidence type="ECO:0000313" key="2">
    <source>
        <dbReference type="EMBL" id="PPQ69979.1"/>
    </source>
</evidence>
<feature type="transmembrane region" description="Helical" evidence="1">
    <location>
        <begin position="38"/>
        <end position="60"/>
    </location>
</feature>
<keyword evidence="1" id="KW-1133">Transmembrane helix</keyword>
<keyword evidence="3" id="KW-1185">Reference proteome</keyword>
<dbReference type="AlphaFoldDB" id="A0A409VUQ3"/>
<keyword evidence="1" id="KW-0472">Membrane</keyword>
<evidence type="ECO:0008006" key="4">
    <source>
        <dbReference type="Google" id="ProtNLM"/>
    </source>
</evidence>
<organism evidence="2 3">
    <name type="scientific">Psilocybe cyanescens</name>
    <dbReference type="NCBI Taxonomy" id="93625"/>
    <lineage>
        <taxon>Eukaryota</taxon>
        <taxon>Fungi</taxon>
        <taxon>Dikarya</taxon>
        <taxon>Basidiomycota</taxon>
        <taxon>Agaricomycotina</taxon>
        <taxon>Agaricomycetes</taxon>
        <taxon>Agaricomycetidae</taxon>
        <taxon>Agaricales</taxon>
        <taxon>Agaricineae</taxon>
        <taxon>Strophariaceae</taxon>
        <taxon>Psilocybe</taxon>
    </lineage>
</organism>
<protein>
    <recommendedName>
        <fullName evidence="4">Chitin synthase export chaperone</fullName>
    </recommendedName>
</protein>
<dbReference type="OrthoDB" id="2896404at2759"/>
<reference evidence="2 3" key="1">
    <citation type="journal article" date="2018" name="Evol. Lett.">
        <title>Horizontal gene cluster transfer increased hallucinogenic mushroom diversity.</title>
        <authorList>
            <person name="Reynolds H.T."/>
            <person name="Vijayakumar V."/>
            <person name="Gluck-Thaler E."/>
            <person name="Korotkin H.B."/>
            <person name="Matheny P.B."/>
            <person name="Slot J.C."/>
        </authorList>
    </citation>
    <scope>NUCLEOTIDE SEQUENCE [LARGE SCALE GENOMIC DNA]</scope>
    <source>
        <strain evidence="2 3">2631</strain>
    </source>
</reference>
<dbReference type="Proteomes" id="UP000283269">
    <property type="component" value="Unassembled WGS sequence"/>
</dbReference>
<comment type="caution">
    <text evidence="2">The sequence shown here is derived from an EMBL/GenBank/DDBJ whole genome shotgun (WGS) entry which is preliminary data.</text>
</comment>